<name>A0ABY6ZGP8_9BACL</name>
<sequence length="204" mass="22841">MWKGRIVGVWSRAGTIIANLFLLNALWIICSLPIVTIPPSTAALFSTVRSWIEGEEVVIGPYFSSWKRYLKSSYIVGIPTLCIAFILYWELAYYAKNHSDVALMMLSVCIGFTIVFISAVMHLGPLLVSVRLSFWDLARLAFFTGIKNFFLSVVTVFLAWAMVIVAIVTSKVAIVIGLVPAAAWLNCYITLRCLRLRQKEVPTI</sequence>
<keyword evidence="1" id="KW-0472">Membrane</keyword>
<feature type="transmembrane region" description="Helical" evidence="1">
    <location>
        <begin position="16"/>
        <end position="37"/>
    </location>
</feature>
<dbReference type="EMBL" id="CP104067">
    <property type="protein sequence ID" value="WAH42079.1"/>
    <property type="molecule type" value="Genomic_DNA"/>
</dbReference>
<feature type="transmembrane region" description="Helical" evidence="1">
    <location>
        <begin position="174"/>
        <end position="191"/>
    </location>
</feature>
<accession>A0ABY6ZGP8</accession>
<keyword evidence="1" id="KW-0812">Transmembrane</keyword>
<keyword evidence="3" id="KW-1185">Reference proteome</keyword>
<organism evidence="2 3">
    <name type="scientific">Alicyclobacillus fastidiosus</name>
    <dbReference type="NCBI Taxonomy" id="392011"/>
    <lineage>
        <taxon>Bacteria</taxon>
        <taxon>Bacillati</taxon>
        <taxon>Bacillota</taxon>
        <taxon>Bacilli</taxon>
        <taxon>Bacillales</taxon>
        <taxon>Alicyclobacillaceae</taxon>
        <taxon>Alicyclobacillus</taxon>
    </lineage>
</organism>
<evidence type="ECO:0000256" key="1">
    <source>
        <dbReference type="SAM" id="Phobius"/>
    </source>
</evidence>
<keyword evidence="1" id="KW-1133">Transmembrane helix</keyword>
<proteinExistence type="predicted"/>
<dbReference type="Proteomes" id="UP001164761">
    <property type="component" value="Chromosome"/>
</dbReference>
<feature type="transmembrane region" description="Helical" evidence="1">
    <location>
        <begin position="149"/>
        <end position="168"/>
    </location>
</feature>
<gene>
    <name evidence="2" type="ORF">NZD89_00725</name>
</gene>
<protein>
    <submittedName>
        <fullName evidence="2">YesL family protein</fullName>
    </submittedName>
</protein>
<feature type="transmembrane region" description="Helical" evidence="1">
    <location>
        <begin position="101"/>
        <end position="128"/>
    </location>
</feature>
<dbReference type="RefSeq" id="WP_268005973.1">
    <property type="nucleotide sequence ID" value="NZ_BSUT01000001.1"/>
</dbReference>
<feature type="transmembrane region" description="Helical" evidence="1">
    <location>
        <begin position="74"/>
        <end position="95"/>
    </location>
</feature>
<evidence type="ECO:0000313" key="3">
    <source>
        <dbReference type="Proteomes" id="UP001164761"/>
    </source>
</evidence>
<reference evidence="2" key="1">
    <citation type="submission" date="2022-08" db="EMBL/GenBank/DDBJ databases">
        <title>Alicyclobacillus fastidiosus DSM 17978, complete genome.</title>
        <authorList>
            <person name="Wang Q."/>
            <person name="Cai R."/>
            <person name="Wang Z."/>
        </authorList>
    </citation>
    <scope>NUCLEOTIDE SEQUENCE</scope>
    <source>
        <strain evidence="2">DSM 17978</strain>
    </source>
</reference>
<evidence type="ECO:0000313" key="2">
    <source>
        <dbReference type="EMBL" id="WAH42079.1"/>
    </source>
</evidence>
<dbReference type="InterPro" id="IPR006938">
    <property type="entry name" value="DUF624"/>
</dbReference>
<dbReference type="Pfam" id="PF04854">
    <property type="entry name" value="DUF624"/>
    <property type="match status" value="1"/>
</dbReference>